<sequence length="160" mass="17898">MATQKRRESLLPHSREIALAGRLSHLHGTAFASRLLITQNVRRPPTDLHVYQLVAIHRSWFGSVLFVEARIMGVRDLSSWLPLHSASTSYALFRDVWCKAQPPGRAACWPFRPLSPPPHPPRPPRPPPPALGNSRFAMSPSGDPRRDPRSAYPPSPRQPG</sequence>
<feature type="compositionally biased region" description="Pro residues" evidence="1">
    <location>
        <begin position="151"/>
        <end position="160"/>
    </location>
</feature>
<keyword evidence="3" id="KW-1185">Reference proteome</keyword>
<evidence type="ECO:0000256" key="1">
    <source>
        <dbReference type="SAM" id="MobiDB-lite"/>
    </source>
</evidence>
<reference evidence="2 3" key="1">
    <citation type="journal article" date="2024" name="Commun. Biol.">
        <title>Comparative genomic analysis of thermophilic fungi reveals convergent evolutionary adaptations and gene losses.</title>
        <authorList>
            <person name="Steindorff A.S."/>
            <person name="Aguilar-Pontes M.V."/>
            <person name="Robinson A.J."/>
            <person name="Andreopoulos B."/>
            <person name="LaButti K."/>
            <person name="Kuo A."/>
            <person name="Mondo S."/>
            <person name="Riley R."/>
            <person name="Otillar R."/>
            <person name="Haridas S."/>
            <person name="Lipzen A."/>
            <person name="Grimwood J."/>
            <person name="Schmutz J."/>
            <person name="Clum A."/>
            <person name="Reid I.D."/>
            <person name="Moisan M.C."/>
            <person name="Butler G."/>
            <person name="Nguyen T.T.M."/>
            <person name="Dewar K."/>
            <person name="Conant G."/>
            <person name="Drula E."/>
            <person name="Henrissat B."/>
            <person name="Hansel C."/>
            <person name="Singer S."/>
            <person name="Hutchinson M.I."/>
            <person name="de Vries R.P."/>
            <person name="Natvig D.O."/>
            <person name="Powell A.J."/>
            <person name="Tsang A."/>
            <person name="Grigoriev I.V."/>
        </authorList>
    </citation>
    <scope>NUCLEOTIDE SEQUENCE [LARGE SCALE GENOMIC DNA]</scope>
    <source>
        <strain evidence="2 3">ATCC 24622</strain>
    </source>
</reference>
<dbReference type="EMBL" id="JAZHXJ010002913">
    <property type="protein sequence ID" value="KAL1836109.1"/>
    <property type="molecule type" value="Genomic_DNA"/>
</dbReference>
<evidence type="ECO:0000313" key="3">
    <source>
        <dbReference type="Proteomes" id="UP001586593"/>
    </source>
</evidence>
<organism evidence="2 3">
    <name type="scientific">Phialemonium thermophilum</name>
    <dbReference type="NCBI Taxonomy" id="223376"/>
    <lineage>
        <taxon>Eukaryota</taxon>
        <taxon>Fungi</taxon>
        <taxon>Dikarya</taxon>
        <taxon>Ascomycota</taxon>
        <taxon>Pezizomycotina</taxon>
        <taxon>Sordariomycetes</taxon>
        <taxon>Sordariomycetidae</taxon>
        <taxon>Cephalothecales</taxon>
        <taxon>Cephalothecaceae</taxon>
        <taxon>Phialemonium</taxon>
    </lineage>
</organism>
<protein>
    <submittedName>
        <fullName evidence="2">Uncharacterized protein</fullName>
    </submittedName>
</protein>
<name>A0ABR3V311_9PEZI</name>
<dbReference type="Proteomes" id="UP001586593">
    <property type="component" value="Unassembled WGS sequence"/>
</dbReference>
<proteinExistence type="predicted"/>
<evidence type="ECO:0000313" key="2">
    <source>
        <dbReference type="EMBL" id="KAL1836109.1"/>
    </source>
</evidence>
<gene>
    <name evidence="2" type="ORF">VTK73DRAFT_5202</name>
</gene>
<feature type="compositionally biased region" description="Pro residues" evidence="1">
    <location>
        <begin position="113"/>
        <end position="130"/>
    </location>
</feature>
<accession>A0ABR3V311</accession>
<comment type="caution">
    <text evidence="2">The sequence shown here is derived from an EMBL/GenBank/DDBJ whole genome shotgun (WGS) entry which is preliminary data.</text>
</comment>
<feature type="region of interest" description="Disordered" evidence="1">
    <location>
        <begin position="112"/>
        <end position="160"/>
    </location>
</feature>